<accession>A0AA94H1N6</accession>
<feature type="transmembrane region" description="Helical" evidence="1">
    <location>
        <begin position="124"/>
        <end position="149"/>
    </location>
</feature>
<keyword evidence="1" id="KW-0812">Transmembrane</keyword>
<protein>
    <submittedName>
        <fullName evidence="3">Uncharacterized protein</fullName>
    </submittedName>
</protein>
<evidence type="ECO:0000313" key="3">
    <source>
        <dbReference type="EMBL" id="SFC02539.1"/>
    </source>
</evidence>
<keyword evidence="4" id="KW-1185">Reference proteome</keyword>
<evidence type="ECO:0000256" key="1">
    <source>
        <dbReference type="SAM" id="Phobius"/>
    </source>
</evidence>
<dbReference type="KEGG" id="kor:AWR26_14570"/>
<keyword evidence="1" id="KW-1133">Transmembrane helix</keyword>
<dbReference type="EMBL" id="FOKO01000002">
    <property type="protein sequence ID" value="SFC02539.1"/>
    <property type="molecule type" value="Genomic_DNA"/>
</dbReference>
<dbReference type="Proteomes" id="UP000078227">
    <property type="component" value="Chromosome"/>
</dbReference>
<dbReference type="EMBL" id="CP014007">
    <property type="protein sequence ID" value="ANI83320.1"/>
    <property type="molecule type" value="Genomic_DNA"/>
</dbReference>
<dbReference type="AlphaFoldDB" id="A0AA94H1N6"/>
<reference evidence="2 4" key="2">
    <citation type="submission" date="2021-03" db="EMBL/GenBank/DDBJ databases">
        <authorList>
            <person name="Li Y."/>
            <person name="Li S."/>
            <person name="Chen M."/>
            <person name="Peng G."/>
            <person name="Tan Z."/>
            <person name="An Q."/>
        </authorList>
    </citation>
    <scope>NUCLEOTIDE SEQUENCE [LARGE SCALE GENOMIC DNA]</scope>
    <source>
        <strain evidence="2 4">Ola 51</strain>
    </source>
</reference>
<organism evidence="3 5">
    <name type="scientific">Kosakonia oryzae</name>
    <dbReference type="NCBI Taxonomy" id="497725"/>
    <lineage>
        <taxon>Bacteria</taxon>
        <taxon>Pseudomonadati</taxon>
        <taxon>Pseudomonadota</taxon>
        <taxon>Gammaproteobacteria</taxon>
        <taxon>Enterobacterales</taxon>
        <taxon>Enterobacteriaceae</taxon>
        <taxon>Kosakonia</taxon>
    </lineage>
</organism>
<name>A0AA94H1N6_9ENTR</name>
<sequence length="225" mass="26030">MKTSLFFAFLPIIISVLSLWTNYIHGSNKSKTSIIDNLSKELSNKKPTPYIIQACVSRIHNSRAIPFNILKKLLHYNNALEIIQLVSVGRKILDIFKLSESNNNIVVEYSDAYSTLTSRLTSMLLCLVAILIVYSTSVYLMLEIMVSIGKMNSIESENLTKMGSVIFDILSLIFLMFMTFVFSWQFIIIFTSKKRIIKIQKLINDNYPFRSYRKKYLERSLQKKP</sequence>
<reference evidence="3 5" key="1">
    <citation type="submission" date="2016-10" db="EMBL/GenBank/DDBJ databases">
        <authorList>
            <person name="Varghese N."/>
            <person name="Submissions S."/>
        </authorList>
    </citation>
    <scope>NUCLEOTIDE SEQUENCE [LARGE SCALE GENOMIC DNA]</scope>
    <source>
        <strain evidence="3 5">CGMCC 1.7012</strain>
    </source>
</reference>
<proteinExistence type="predicted"/>
<dbReference type="RefSeq" id="WP_064566961.1">
    <property type="nucleotide sequence ID" value="NZ_CP014007.2"/>
</dbReference>
<evidence type="ECO:0000313" key="4">
    <source>
        <dbReference type="Proteomes" id="UP000078227"/>
    </source>
</evidence>
<dbReference type="Proteomes" id="UP000182314">
    <property type="component" value="Unassembled WGS sequence"/>
</dbReference>
<evidence type="ECO:0000313" key="2">
    <source>
        <dbReference type="EMBL" id="ANI83320.1"/>
    </source>
</evidence>
<keyword evidence="1" id="KW-0472">Membrane</keyword>
<evidence type="ECO:0000313" key="5">
    <source>
        <dbReference type="Proteomes" id="UP000182314"/>
    </source>
</evidence>
<gene>
    <name evidence="2" type="ORF">AWR26_14570</name>
    <name evidence="3" type="ORF">SAMN05216286_1338</name>
</gene>
<feature type="transmembrane region" description="Helical" evidence="1">
    <location>
        <begin position="169"/>
        <end position="191"/>
    </location>
</feature>
<feature type="transmembrane region" description="Helical" evidence="1">
    <location>
        <begin position="6"/>
        <end position="24"/>
    </location>
</feature>